<organism evidence="1 2">
    <name type="scientific">Lactarius akahatsu</name>
    <dbReference type="NCBI Taxonomy" id="416441"/>
    <lineage>
        <taxon>Eukaryota</taxon>
        <taxon>Fungi</taxon>
        <taxon>Dikarya</taxon>
        <taxon>Basidiomycota</taxon>
        <taxon>Agaricomycotina</taxon>
        <taxon>Agaricomycetes</taxon>
        <taxon>Russulales</taxon>
        <taxon>Russulaceae</taxon>
        <taxon>Lactarius</taxon>
    </lineage>
</organism>
<dbReference type="Gene3D" id="3.80.10.10">
    <property type="entry name" value="Ribonuclease Inhibitor"/>
    <property type="match status" value="1"/>
</dbReference>
<proteinExistence type="predicted"/>
<dbReference type="SUPFAM" id="SSF81383">
    <property type="entry name" value="F-box domain"/>
    <property type="match status" value="1"/>
</dbReference>
<reference evidence="1" key="1">
    <citation type="submission" date="2022-01" db="EMBL/GenBank/DDBJ databases">
        <title>Comparative genomics reveals a dynamic genome evolution in the ectomycorrhizal milk-cap (Lactarius) mushrooms.</title>
        <authorList>
            <consortium name="DOE Joint Genome Institute"/>
            <person name="Lebreton A."/>
            <person name="Tang N."/>
            <person name="Kuo A."/>
            <person name="LaButti K."/>
            <person name="Drula E."/>
            <person name="Barry K."/>
            <person name="Clum A."/>
            <person name="Lipzen A."/>
            <person name="Mousain D."/>
            <person name="Ng V."/>
            <person name="Wang R."/>
            <person name="Wang X."/>
            <person name="Dai Y."/>
            <person name="Henrissat B."/>
            <person name="Grigoriev I.V."/>
            <person name="Guerin-Laguette A."/>
            <person name="Yu F."/>
            <person name="Martin F.M."/>
        </authorList>
    </citation>
    <scope>NUCLEOTIDE SEQUENCE</scope>
    <source>
        <strain evidence="1">QP</strain>
    </source>
</reference>
<gene>
    <name evidence="1" type="ORF">EDB92DRAFT_2116998</name>
</gene>
<dbReference type="Gene3D" id="1.20.1280.50">
    <property type="match status" value="1"/>
</dbReference>
<keyword evidence="2" id="KW-1185">Reference proteome</keyword>
<dbReference type="EMBL" id="JAKELL010000072">
    <property type="protein sequence ID" value="KAH8984721.1"/>
    <property type="molecule type" value="Genomic_DNA"/>
</dbReference>
<dbReference type="InterPro" id="IPR036047">
    <property type="entry name" value="F-box-like_dom_sf"/>
</dbReference>
<evidence type="ECO:0000313" key="1">
    <source>
        <dbReference type="EMBL" id="KAH8984721.1"/>
    </source>
</evidence>
<dbReference type="InterPro" id="IPR032675">
    <property type="entry name" value="LRR_dom_sf"/>
</dbReference>
<evidence type="ECO:0008006" key="3">
    <source>
        <dbReference type="Google" id="ProtNLM"/>
    </source>
</evidence>
<accession>A0AAD4QA59</accession>
<dbReference type="AlphaFoldDB" id="A0AAD4QA59"/>
<dbReference type="Proteomes" id="UP001201163">
    <property type="component" value="Unassembled WGS sequence"/>
</dbReference>
<sequence length="1045" mass="117309">MPFLKYLNTHARVRYVSPLQLVTTPSEFPASGRVTVEELSDNVLLKIFRYYLDVSPRHWPKLVHICHRWRRIVFASQQTLHLRMFCAHGRPVLKILRCYPTLPIAVQYGGCLELDPPAPEDEGNIVAALKQSNRVSSINLTVTSSLLEKLSSIKRPFSELEDLVLLSQDGFRLTLSSAFRWGPHLRCLHSTRIVIPALPQLLYSSRDLVDLQLHEGLYPRELSPEALANALSRMAQLRSLSLHFLSTTDYLAPPPQFRERFFLPALTRLNFRGISEYLKDLVARIDAPRLGDIEVTFFNEITIDAISILSKFIDRIEMHKSHRWAHIVSSERAISISLIQPGAPSCLKLQLLCGPLRDQLFSMPRICICFSALLSNVEDLRVSVTRPSGREESPNGGRWLRTINSFKGVKRFHLDSDHSTNIVRDLQLSDRRHESILPALHKLCIPQSGQHHAPLAKAVVSFMISRRLSGHHIAVEYEPLCHINELRGTEPLSQQVTIDMLSDDILLDIFRHCLDPTPQIWPMLSCVCQTWRRIVFASPLGLNLRLYCTYGTPVLKSLDCWPALPIIVQYGGVPNFDPPAPEDDDNIIAALKRSGRISSISLTATRSLLESLSTISEPFSELEDLVLLSRDNVQLTLSSTFRWGPRLRTLHSTRIAFPSLPQLLSHSHDLVDIQLHEVPSAGYFSPEVFVNALSGMTHLRTLSLHFLSLPPRRNFLSLPPSSGERVILPALTLLKYRGTSKYLDSLVARIDAPVLEDIDITLFSQPTMDASQLGRFVERIGIQVPLSQAEVQMSGHAISISFTSSGSSTPLRLQISCKQLDWQLSSMTQVCDQFSPFLSGVKNLRINSTQLSSGQNDVNGEQWLELIRAFGGATDLRVASELTTAILCALGLVEGGHATVLPSLRHLHIENPTAMNEPSCDGLLAFITSRFRSGHPVQVNVPFNQCHICHASFREKKEHNLHLIDQHGDRLLCSYCDNFECALGQSDLFRRHLRSEHFRVAGKDPHVWYYSLTPDQLGGLIARHGFVRAPDAVAPPTTVTAPHSQ</sequence>
<name>A0AAD4QA59_9AGAM</name>
<evidence type="ECO:0000313" key="2">
    <source>
        <dbReference type="Proteomes" id="UP001201163"/>
    </source>
</evidence>
<comment type="caution">
    <text evidence="1">The sequence shown here is derived from an EMBL/GenBank/DDBJ whole genome shotgun (WGS) entry which is preliminary data.</text>
</comment>
<protein>
    <recommendedName>
        <fullName evidence="3">F-box domain-containing protein</fullName>
    </recommendedName>
</protein>